<dbReference type="PANTHER" id="PTHR43425">
    <property type="entry name" value="OXYGEN-INSENSITIVE NADPH NITROREDUCTASE"/>
    <property type="match status" value="1"/>
</dbReference>
<evidence type="ECO:0000256" key="3">
    <source>
        <dbReference type="ARBA" id="ARBA00022643"/>
    </source>
</evidence>
<dbReference type="Gene3D" id="3.40.109.10">
    <property type="entry name" value="NADH Oxidase"/>
    <property type="match status" value="1"/>
</dbReference>
<accession>A0A1I4HBA1</accession>
<dbReference type="STRING" id="29563.SAMN02983006_01029"/>
<organism evidence="6 7">
    <name type="scientific">Halanaerobium salsuginis</name>
    <dbReference type="NCBI Taxonomy" id="29563"/>
    <lineage>
        <taxon>Bacteria</taxon>
        <taxon>Bacillati</taxon>
        <taxon>Bacillota</taxon>
        <taxon>Clostridia</taxon>
        <taxon>Halanaerobiales</taxon>
        <taxon>Halanaerobiaceae</taxon>
        <taxon>Halanaerobium</taxon>
    </lineage>
</organism>
<dbReference type="InterPro" id="IPR029479">
    <property type="entry name" value="Nitroreductase"/>
</dbReference>
<gene>
    <name evidence="6" type="ORF">SAMN02983006_01029</name>
</gene>
<comment type="similarity">
    <text evidence="1">Belongs to the flavin oxidoreductase frp family.</text>
</comment>
<evidence type="ECO:0000313" key="6">
    <source>
        <dbReference type="EMBL" id="SFL39060.1"/>
    </source>
</evidence>
<dbReference type="SUPFAM" id="SSF55469">
    <property type="entry name" value="FMN-dependent nitroreductase-like"/>
    <property type="match status" value="1"/>
</dbReference>
<keyword evidence="7" id="KW-1185">Reference proteome</keyword>
<keyword evidence="4" id="KW-0560">Oxidoreductase</keyword>
<protein>
    <submittedName>
        <fullName evidence="6">FMN reductase (NADPH)</fullName>
    </submittedName>
</protein>
<evidence type="ECO:0000256" key="1">
    <source>
        <dbReference type="ARBA" id="ARBA00008366"/>
    </source>
</evidence>
<sequence length="261" mass="30180">MKKVNKTIDLIEQRVSLRKFADRKISCQVKNQILHSTLRAPTAGNMMLYSIIDVVDQHKKEVLSRSCDNQPFIAKAPLVLIFLADFQRWYDYYKLSDVKDYCKQNGKEFIGPTEADLMLGCSDALIAAQTAVLAAESLEIGSCYIGDIMENYETHRELFELPEWTFPVTMLVMGYYPDNRPTPRPRFNQEYIVTKDIYHKLTDAELQDLFAERSQRFKPDNSLAAQNFGQFMYGRKTGADFSAEMARSVKKFLKHWQGEKL</sequence>
<proteinExistence type="inferred from homology"/>
<dbReference type="OrthoDB" id="9775805at2"/>
<keyword evidence="3" id="KW-0288">FMN</keyword>
<feature type="domain" description="Nitroreductase" evidence="5">
    <location>
        <begin position="11"/>
        <end position="175"/>
    </location>
</feature>
<dbReference type="Pfam" id="PF00881">
    <property type="entry name" value="Nitroreductase"/>
    <property type="match status" value="1"/>
</dbReference>
<evidence type="ECO:0000256" key="2">
    <source>
        <dbReference type="ARBA" id="ARBA00022630"/>
    </source>
</evidence>
<dbReference type="InterPro" id="IPR000415">
    <property type="entry name" value="Nitroreductase-like"/>
</dbReference>
<dbReference type="AlphaFoldDB" id="A0A1I4HBA1"/>
<dbReference type="Proteomes" id="UP000199006">
    <property type="component" value="Unassembled WGS sequence"/>
</dbReference>
<dbReference type="EMBL" id="FOTI01000010">
    <property type="protein sequence ID" value="SFL39060.1"/>
    <property type="molecule type" value="Genomic_DNA"/>
</dbReference>
<evidence type="ECO:0000256" key="4">
    <source>
        <dbReference type="ARBA" id="ARBA00023002"/>
    </source>
</evidence>
<evidence type="ECO:0000259" key="5">
    <source>
        <dbReference type="Pfam" id="PF00881"/>
    </source>
</evidence>
<name>A0A1I4HBA1_9FIRM</name>
<dbReference type="RefSeq" id="WP_089860672.1">
    <property type="nucleotide sequence ID" value="NZ_FOTI01000010.1"/>
</dbReference>
<dbReference type="GO" id="GO:0016491">
    <property type="term" value="F:oxidoreductase activity"/>
    <property type="evidence" value="ECO:0007669"/>
    <property type="project" value="UniProtKB-KW"/>
</dbReference>
<reference evidence="6 7" key="1">
    <citation type="submission" date="2016-10" db="EMBL/GenBank/DDBJ databases">
        <authorList>
            <person name="de Groot N.N."/>
        </authorList>
    </citation>
    <scope>NUCLEOTIDE SEQUENCE [LARGE SCALE GENOMIC DNA]</scope>
    <source>
        <strain evidence="6 7">ATCC 51327</strain>
    </source>
</reference>
<evidence type="ECO:0000313" key="7">
    <source>
        <dbReference type="Proteomes" id="UP000199006"/>
    </source>
</evidence>
<dbReference type="PANTHER" id="PTHR43425:SF2">
    <property type="entry name" value="OXYGEN-INSENSITIVE NADPH NITROREDUCTASE"/>
    <property type="match status" value="1"/>
</dbReference>
<keyword evidence="2" id="KW-0285">Flavoprotein</keyword>
<dbReference type="InterPro" id="IPR016446">
    <property type="entry name" value="Flavin_OxRdtase_Frp"/>
</dbReference>